<feature type="non-terminal residue" evidence="1">
    <location>
        <position position="77"/>
    </location>
</feature>
<gene>
    <name evidence="1" type="ORF">RPERSI_LOCUS3480</name>
</gene>
<dbReference type="EMBL" id="CAJVQC010004337">
    <property type="protein sequence ID" value="CAG8539265.1"/>
    <property type="molecule type" value="Genomic_DNA"/>
</dbReference>
<evidence type="ECO:0000313" key="1">
    <source>
        <dbReference type="EMBL" id="CAG8539265.1"/>
    </source>
</evidence>
<comment type="caution">
    <text evidence="1">The sequence shown here is derived from an EMBL/GenBank/DDBJ whole genome shotgun (WGS) entry which is preliminary data.</text>
</comment>
<keyword evidence="2" id="KW-1185">Reference proteome</keyword>
<organism evidence="1 2">
    <name type="scientific">Racocetra persica</name>
    <dbReference type="NCBI Taxonomy" id="160502"/>
    <lineage>
        <taxon>Eukaryota</taxon>
        <taxon>Fungi</taxon>
        <taxon>Fungi incertae sedis</taxon>
        <taxon>Mucoromycota</taxon>
        <taxon>Glomeromycotina</taxon>
        <taxon>Glomeromycetes</taxon>
        <taxon>Diversisporales</taxon>
        <taxon>Gigasporaceae</taxon>
        <taxon>Racocetra</taxon>
    </lineage>
</organism>
<proteinExistence type="predicted"/>
<accession>A0ACA9LM97</accession>
<reference evidence="1" key="1">
    <citation type="submission" date="2021-06" db="EMBL/GenBank/DDBJ databases">
        <authorList>
            <person name="Kallberg Y."/>
            <person name="Tangrot J."/>
            <person name="Rosling A."/>
        </authorList>
    </citation>
    <scope>NUCLEOTIDE SEQUENCE</scope>
    <source>
        <strain evidence="1">MA461A</strain>
    </source>
</reference>
<dbReference type="Proteomes" id="UP000789920">
    <property type="component" value="Unassembled WGS sequence"/>
</dbReference>
<name>A0ACA9LM97_9GLOM</name>
<protein>
    <submittedName>
        <fullName evidence="1">17656_t:CDS:1</fullName>
    </submittedName>
</protein>
<evidence type="ECO:0000313" key="2">
    <source>
        <dbReference type="Proteomes" id="UP000789920"/>
    </source>
</evidence>
<sequence>MAALKESYFYSSEVDQESDRIKTMEKVEAVGSSATIIKFRLPDGSNIIEYFDRSDLVRYLFEFIKVSVSEAQDKPLE</sequence>